<feature type="transmembrane region" description="Helical" evidence="1">
    <location>
        <begin position="12"/>
        <end position="38"/>
    </location>
</feature>
<evidence type="ECO:0000256" key="1">
    <source>
        <dbReference type="SAM" id="Phobius"/>
    </source>
</evidence>
<evidence type="ECO:0000313" key="3">
    <source>
        <dbReference type="Proteomes" id="UP001597461"/>
    </source>
</evidence>
<comment type="caution">
    <text evidence="2">The sequence shown here is derived from an EMBL/GenBank/DDBJ whole genome shotgun (WGS) entry which is preliminary data.</text>
</comment>
<keyword evidence="1" id="KW-0472">Membrane</keyword>
<organism evidence="2 3">
    <name type="scientific">Pedobacter vanadiisoli</name>
    <dbReference type="NCBI Taxonomy" id="1761975"/>
    <lineage>
        <taxon>Bacteria</taxon>
        <taxon>Pseudomonadati</taxon>
        <taxon>Bacteroidota</taxon>
        <taxon>Sphingobacteriia</taxon>
        <taxon>Sphingobacteriales</taxon>
        <taxon>Sphingobacteriaceae</taxon>
        <taxon>Pedobacter</taxon>
    </lineage>
</organism>
<proteinExistence type="predicted"/>
<keyword evidence="3" id="KW-1185">Reference proteome</keyword>
<protein>
    <submittedName>
        <fullName evidence="2">Uncharacterized protein</fullName>
    </submittedName>
</protein>
<accession>A0ABW5MF96</accession>
<gene>
    <name evidence="2" type="ORF">ACFSR6_05110</name>
</gene>
<dbReference type="Proteomes" id="UP001597461">
    <property type="component" value="Unassembled WGS sequence"/>
</dbReference>
<keyword evidence="1" id="KW-1133">Transmembrane helix</keyword>
<feature type="transmembrane region" description="Helical" evidence="1">
    <location>
        <begin position="72"/>
        <end position="96"/>
    </location>
</feature>
<evidence type="ECO:0000313" key="2">
    <source>
        <dbReference type="EMBL" id="MFD2581860.1"/>
    </source>
</evidence>
<keyword evidence="1" id="KW-0812">Transmembrane</keyword>
<name>A0ABW5MF96_9SPHI</name>
<dbReference type="EMBL" id="JBHULL010000005">
    <property type="protein sequence ID" value="MFD2581860.1"/>
    <property type="molecule type" value="Genomic_DNA"/>
</dbReference>
<sequence length="104" mass="11795">MSEWLLKSYIGFFFVVSGGVFVVSGTFLAVVSIGAVVVESVLVLSEEPAIFFDELHADVAIIREPAKARLKIIFFIVFIVIYQPNNLLIIWFCFFLQKTEFLNI</sequence>
<reference evidence="3" key="1">
    <citation type="journal article" date="2019" name="Int. J. Syst. Evol. Microbiol.">
        <title>The Global Catalogue of Microorganisms (GCM) 10K type strain sequencing project: providing services to taxonomists for standard genome sequencing and annotation.</title>
        <authorList>
            <consortium name="The Broad Institute Genomics Platform"/>
            <consortium name="The Broad Institute Genome Sequencing Center for Infectious Disease"/>
            <person name="Wu L."/>
            <person name="Ma J."/>
        </authorList>
    </citation>
    <scope>NUCLEOTIDE SEQUENCE [LARGE SCALE GENOMIC DNA]</scope>
    <source>
        <strain evidence="3">KCTC 42866</strain>
    </source>
</reference>
<dbReference type="RefSeq" id="WP_379075840.1">
    <property type="nucleotide sequence ID" value="NZ_JBHULL010000005.1"/>
</dbReference>